<evidence type="ECO:0000313" key="3">
    <source>
        <dbReference type="Proteomes" id="UP001152798"/>
    </source>
</evidence>
<sequence length="67" mass="7238">MGILKMKGNLVSNKLVTCLDEMVQGRETPHDGRTDGTQDQDKGQIQVAYQSPSEDTAVFVVGANVES</sequence>
<dbReference type="EMBL" id="OV725082">
    <property type="protein sequence ID" value="CAH1405555.1"/>
    <property type="molecule type" value="Genomic_DNA"/>
</dbReference>
<protein>
    <submittedName>
        <fullName evidence="2">Uncharacterized protein</fullName>
    </submittedName>
</protein>
<feature type="region of interest" description="Disordered" evidence="1">
    <location>
        <begin position="24"/>
        <end position="45"/>
    </location>
</feature>
<reference evidence="2" key="1">
    <citation type="submission" date="2022-01" db="EMBL/GenBank/DDBJ databases">
        <authorList>
            <person name="King R."/>
        </authorList>
    </citation>
    <scope>NUCLEOTIDE SEQUENCE</scope>
</reference>
<proteinExistence type="predicted"/>
<gene>
    <name evidence="2" type="ORF">NEZAVI_LOCUS13739</name>
</gene>
<feature type="compositionally biased region" description="Basic and acidic residues" evidence="1">
    <location>
        <begin position="24"/>
        <end position="42"/>
    </location>
</feature>
<keyword evidence="3" id="KW-1185">Reference proteome</keyword>
<dbReference type="Proteomes" id="UP001152798">
    <property type="component" value="Chromosome 6"/>
</dbReference>
<organism evidence="2 3">
    <name type="scientific">Nezara viridula</name>
    <name type="common">Southern green stink bug</name>
    <name type="synonym">Cimex viridulus</name>
    <dbReference type="NCBI Taxonomy" id="85310"/>
    <lineage>
        <taxon>Eukaryota</taxon>
        <taxon>Metazoa</taxon>
        <taxon>Ecdysozoa</taxon>
        <taxon>Arthropoda</taxon>
        <taxon>Hexapoda</taxon>
        <taxon>Insecta</taxon>
        <taxon>Pterygota</taxon>
        <taxon>Neoptera</taxon>
        <taxon>Paraneoptera</taxon>
        <taxon>Hemiptera</taxon>
        <taxon>Heteroptera</taxon>
        <taxon>Panheteroptera</taxon>
        <taxon>Pentatomomorpha</taxon>
        <taxon>Pentatomoidea</taxon>
        <taxon>Pentatomidae</taxon>
        <taxon>Pentatominae</taxon>
        <taxon>Nezara</taxon>
    </lineage>
</organism>
<evidence type="ECO:0000256" key="1">
    <source>
        <dbReference type="SAM" id="MobiDB-lite"/>
    </source>
</evidence>
<accession>A0A9P0HMN6</accession>
<evidence type="ECO:0000313" key="2">
    <source>
        <dbReference type="EMBL" id="CAH1405555.1"/>
    </source>
</evidence>
<dbReference type="AlphaFoldDB" id="A0A9P0HMN6"/>
<name>A0A9P0HMN6_NEZVI</name>